<keyword evidence="2" id="KW-0489">Methyltransferase</keyword>
<keyword evidence="2" id="KW-0808">Transferase</keyword>
<feature type="domain" description="CheR-type methyltransferase" evidence="1">
    <location>
        <begin position="9"/>
        <end position="261"/>
    </location>
</feature>
<dbReference type="Proteomes" id="UP001589858">
    <property type="component" value="Unassembled WGS sequence"/>
</dbReference>
<evidence type="ECO:0000259" key="1">
    <source>
        <dbReference type="PROSITE" id="PS50123"/>
    </source>
</evidence>
<dbReference type="GO" id="GO:0032259">
    <property type="term" value="P:methylation"/>
    <property type="evidence" value="ECO:0007669"/>
    <property type="project" value="UniProtKB-KW"/>
</dbReference>
<dbReference type="Pfam" id="PF01739">
    <property type="entry name" value="CheR"/>
    <property type="match status" value="1"/>
</dbReference>
<dbReference type="SMART" id="SM00138">
    <property type="entry name" value="MeTrc"/>
    <property type="match status" value="1"/>
</dbReference>
<accession>A0ABV6S479</accession>
<dbReference type="PROSITE" id="PS50123">
    <property type="entry name" value="CHER"/>
    <property type="match status" value="1"/>
</dbReference>
<proteinExistence type="predicted"/>
<protein>
    <submittedName>
        <fullName evidence="2">CheR family methyltransferase</fullName>
    </submittedName>
</protein>
<dbReference type="SUPFAM" id="SSF53335">
    <property type="entry name" value="S-adenosyl-L-methionine-dependent methyltransferases"/>
    <property type="match status" value="1"/>
</dbReference>
<dbReference type="InterPro" id="IPR000780">
    <property type="entry name" value="CheR_MeTrfase"/>
</dbReference>
<gene>
    <name evidence="2" type="ORF">ACFFF8_05480</name>
</gene>
<dbReference type="PANTHER" id="PTHR24422">
    <property type="entry name" value="CHEMOTAXIS PROTEIN METHYLTRANSFERASE"/>
    <property type="match status" value="1"/>
</dbReference>
<comment type="caution">
    <text evidence="2">The sequence shown here is derived from an EMBL/GenBank/DDBJ whole genome shotgun (WGS) entry which is preliminary data.</text>
</comment>
<organism evidence="2 3">
    <name type="scientific">Novosphingobium clariflavum</name>
    <dbReference type="NCBI Taxonomy" id="2029884"/>
    <lineage>
        <taxon>Bacteria</taxon>
        <taxon>Pseudomonadati</taxon>
        <taxon>Pseudomonadota</taxon>
        <taxon>Alphaproteobacteria</taxon>
        <taxon>Sphingomonadales</taxon>
        <taxon>Sphingomonadaceae</taxon>
        <taxon>Novosphingobium</taxon>
    </lineage>
</organism>
<dbReference type="InterPro" id="IPR022642">
    <property type="entry name" value="CheR_C"/>
</dbReference>
<dbReference type="InterPro" id="IPR050903">
    <property type="entry name" value="Bact_Chemotaxis_MeTrfase"/>
</dbReference>
<name>A0ABV6S479_9SPHN</name>
<dbReference type="InterPro" id="IPR029063">
    <property type="entry name" value="SAM-dependent_MTases_sf"/>
</dbReference>
<dbReference type="Pfam" id="PF03705">
    <property type="entry name" value="CheR_N"/>
    <property type="match status" value="1"/>
</dbReference>
<dbReference type="PANTHER" id="PTHR24422:SF8">
    <property type="entry name" value="CHEMOTAXIS PROTEIN"/>
    <property type="match status" value="1"/>
</dbReference>
<dbReference type="InterPro" id="IPR022641">
    <property type="entry name" value="CheR_N"/>
</dbReference>
<keyword evidence="3" id="KW-1185">Reference proteome</keyword>
<dbReference type="PRINTS" id="PR00996">
    <property type="entry name" value="CHERMTFRASE"/>
</dbReference>
<dbReference type="Gene3D" id="3.40.50.150">
    <property type="entry name" value="Vaccinia Virus protein VP39"/>
    <property type="match status" value="1"/>
</dbReference>
<evidence type="ECO:0000313" key="3">
    <source>
        <dbReference type="Proteomes" id="UP001589858"/>
    </source>
</evidence>
<dbReference type="SUPFAM" id="SSF47757">
    <property type="entry name" value="Chemotaxis receptor methyltransferase CheR, N-terminal domain"/>
    <property type="match status" value="1"/>
</dbReference>
<dbReference type="EMBL" id="JBHLTM010000026">
    <property type="protein sequence ID" value="MFC0684037.1"/>
    <property type="molecule type" value="Genomic_DNA"/>
</dbReference>
<reference evidence="2 3" key="1">
    <citation type="submission" date="2024-09" db="EMBL/GenBank/DDBJ databases">
        <authorList>
            <person name="Sun Q."/>
            <person name="Mori K."/>
        </authorList>
    </citation>
    <scope>NUCLEOTIDE SEQUENCE [LARGE SCALE GENOMIC DNA]</scope>
    <source>
        <strain evidence="2 3">CICC 11035S</strain>
    </source>
</reference>
<dbReference type="RefSeq" id="WP_267218353.1">
    <property type="nucleotide sequence ID" value="NZ_JAPCWC010000001.1"/>
</dbReference>
<sequence>MDAAMRGRALRPKETLENIEADLIVEAIWRRYQYDFRDYSRASLLRRLQRAQSHFGCAHLSGLLDRILHDPDSLNALIGFLTIQVSEMFRDPEYFRAIREQVVPHLRTWPSIKVWVAGCANGEEFYSLAILFREEGLADRTMFYCTDINPAALAKAEAGVFEIERIAGFSRNYREAGGRASLSDYYTANFGVARFDPSLRKRAVFADHNLASDAVFSEVQFVSSRNVLIYFDRVLQDRAFGLFAQSLPQGGFLGLGSKETVQFSGEADSFSDFAPLEKIWRRNARQAEENAFAH</sequence>
<evidence type="ECO:0000313" key="2">
    <source>
        <dbReference type="EMBL" id="MFC0684037.1"/>
    </source>
</evidence>
<dbReference type="GO" id="GO:0008168">
    <property type="term" value="F:methyltransferase activity"/>
    <property type="evidence" value="ECO:0007669"/>
    <property type="project" value="UniProtKB-KW"/>
</dbReference>